<dbReference type="RefSeq" id="WP_264279458.1">
    <property type="nucleotide sequence ID" value="NZ_CP107006.1"/>
</dbReference>
<name>A0ABY6IYH1_9BACT</name>
<reference evidence="1" key="1">
    <citation type="submission" date="2022-10" db="EMBL/GenBank/DDBJ databases">
        <title>Chitinophaga sp. nov., isolated from soil.</title>
        <authorList>
            <person name="Jeon C.O."/>
        </authorList>
    </citation>
    <scope>NUCLEOTIDE SEQUENCE</scope>
    <source>
        <strain evidence="1">R8</strain>
    </source>
</reference>
<dbReference type="EMBL" id="CP107006">
    <property type="protein sequence ID" value="UYQ90962.1"/>
    <property type="molecule type" value="Genomic_DNA"/>
</dbReference>
<gene>
    <name evidence="1" type="ORF">MKQ68_12745</name>
</gene>
<protein>
    <recommendedName>
        <fullName evidence="3">DUF4136 domain-containing protein</fullName>
    </recommendedName>
</protein>
<sequence length="206" mass="23157">MHKLLHPHLLLLAVICCFTNTSCSKDDSKGGNTNATGVRLKHFTTATAVHAAIGSFMTQYKNNDGEFENYGNYPNLPHIYRYTVYWTHPFGDDYEASRHISADAGMGSDSREEILEYSPGYAEIKDSRLGKPPYENVFVIKKMDSDKRDWRFEMYINLDAVNNDNQVITLSGTYSPWHDDVEPMAPKPPGDAAAISAMLQLTETIP</sequence>
<proteinExistence type="predicted"/>
<evidence type="ECO:0000313" key="1">
    <source>
        <dbReference type="EMBL" id="UYQ90962.1"/>
    </source>
</evidence>
<accession>A0ABY6IYH1</accession>
<evidence type="ECO:0000313" key="2">
    <source>
        <dbReference type="Proteomes" id="UP001162741"/>
    </source>
</evidence>
<dbReference type="Proteomes" id="UP001162741">
    <property type="component" value="Chromosome"/>
</dbReference>
<evidence type="ECO:0008006" key="3">
    <source>
        <dbReference type="Google" id="ProtNLM"/>
    </source>
</evidence>
<keyword evidence="2" id="KW-1185">Reference proteome</keyword>
<organism evidence="1 2">
    <name type="scientific">Chitinophaga horti</name>
    <dbReference type="NCBI Taxonomy" id="2920382"/>
    <lineage>
        <taxon>Bacteria</taxon>
        <taxon>Pseudomonadati</taxon>
        <taxon>Bacteroidota</taxon>
        <taxon>Chitinophagia</taxon>
        <taxon>Chitinophagales</taxon>
        <taxon>Chitinophagaceae</taxon>
        <taxon>Chitinophaga</taxon>
    </lineage>
</organism>